<organism evidence="1 2">
    <name type="scientific">Caldimonas brevitalea</name>
    <dbReference type="NCBI Taxonomy" id="413882"/>
    <lineage>
        <taxon>Bacteria</taxon>
        <taxon>Pseudomonadati</taxon>
        <taxon>Pseudomonadota</taxon>
        <taxon>Betaproteobacteria</taxon>
        <taxon>Burkholderiales</taxon>
        <taxon>Sphaerotilaceae</taxon>
        <taxon>Caldimonas</taxon>
    </lineage>
</organism>
<dbReference type="STRING" id="413882.AAW51_3970"/>
<dbReference type="AlphaFoldDB" id="A0A0G3BTE5"/>
<name>A0A0G3BTE5_9BURK</name>
<evidence type="ECO:0000313" key="1">
    <source>
        <dbReference type="EMBL" id="AKJ30661.1"/>
    </source>
</evidence>
<sequence length="69" mass="8125">MLTPHHRYRCALGKLQPNRTDLDAVKEEGWRKQRILVINEADERLDLVEREIVRRIGERLYGKGGQRDG</sequence>
<protein>
    <submittedName>
        <fullName evidence="1">Uncharacterized protein</fullName>
    </submittedName>
</protein>
<dbReference type="PATRIC" id="fig|413882.6.peg.4146"/>
<dbReference type="KEGG" id="pbh:AAW51_3970"/>
<dbReference type="EMBL" id="CP011371">
    <property type="protein sequence ID" value="AKJ30661.1"/>
    <property type="molecule type" value="Genomic_DNA"/>
</dbReference>
<proteinExistence type="predicted"/>
<accession>A0A0G3BTE5</accession>
<keyword evidence="2" id="KW-1185">Reference proteome</keyword>
<evidence type="ECO:0000313" key="2">
    <source>
        <dbReference type="Proteomes" id="UP000035352"/>
    </source>
</evidence>
<dbReference type="OrthoDB" id="5805078at2"/>
<gene>
    <name evidence="1" type="ORF">AAW51_3970</name>
</gene>
<dbReference type="RefSeq" id="WP_047195978.1">
    <property type="nucleotide sequence ID" value="NZ_CP011371.1"/>
</dbReference>
<reference evidence="1 2" key="1">
    <citation type="submission" date="2015-05" db="EMBL/GenBank/DDBJ databases">
        <authorList>
            <person name="Tang B."/>
            <person name="Yu Y."/>
        </authorList>
    </citation>
    <scope>NUCLEOTIDE SEQUENCE [LARGE SCALE GENOMIC DNA]</scope>
    <source>
        <strain evidence="1 2">DSM 7029</strain>
    </source>
</reference>
<dbReference type="Proteomes" id="UP000035352">
    <property type="component" value="Chromosome"/>
</dbReference>